<proteinExistence type="predicted"/>
<reference evidence="2" key="1">
    <citation type="submission" date="2016-05" db="EMBL/GenBank/DDBJ databases">
        <title>Draft genome of Corynebacterium afermentans subsp. afermentans LCDC 88199T.</title>
        <authorList>
            <person name="Bernier A.-M."/>
            <person name="Bernard K."/>
        </authorList>
    </citation>
    <scope>NUCLEOTIDE SEQUENCE [LARGE SCALE GENOMIC DNA]</scope>
    <source>
        <strain evidence="2">NML01-0328</strain>
    </source>
</reference>
<organism evidence="1 2">
    <name type="scientific">Eikenella corrodens</name>
    <dbReference type="NCBI Taxonomy" id="539"/>
    <lineage>
        <taxon>Bacteria</taxon>
        <taxon>Pseudomonadati</taxon>
        <taxon>Pseudomonadota</taxon>
        <taxon>Betaproteobacteria</taxon>
        <taxon>Neisseriales</taxon>
        <taxon>Neisseriaceae</taxon>
        <taxon>Eikenella</taxon>
    </lineage>
</organism>
<dbReference type="RefSeq" id="WP_064104786.1">
    <property type="nucleotide sequence ID" value="NZ_LXSF01000012.1"/>
</dbReference>
<evidence type="ECO:0000313" key="1">
    <source>
        <dbReference type="EMBL" id="OAM15522.1"/>
    </source>
</evidence>
<comment type="caution">
    <text evidence="1">The sequence shown here is derived from an EMBL/GenBank/DDBJ whole genome shotgun (WGS) entry which is preliminary data.</text>
</comment>
<gene>
    <name evidence="1" type="ORF">A7P85_10155</name>
</gene>
<name>A0A1A9RCZ7_EIKCO</name>
<evidence type="ECO:0008006" key="3">
    <source>
        <dbReference type="Google" id="ProtNLM"/>
    </source>
</evidence>
<accession>A0A1A9RCZ7</accession>
<dbReference type="EMBL" id="LXSF01000012">
    <property type="protein sequence ID" value="OAM15522.1"/>
    <property type="molecule type" value="Genomic_DNA"/>
</dbReference>
<dbReference type="Proteomes" id="UP000078003">
    <property type="component" value="Unassembled WGS sequence"/>
</dbReference>
<dbReference type="AlphaFoldDB" id="A0A1A9RCZ7"/>
<evidence type="ECO:0000313" key="2">
    <source>
        <dbReference type="Proteomes" id="UP000078003"/>
    </source>
</evidence>
<protein>
    <recommendedName>
        <fullName evidence="3">SMI1/KNR4 family protein</fullName>
    </recommendedName>
</protein>
<sequence>MQLQHTLTELTAIAAQHDPHFPASLQAGLSRADLQAKLDAAGFAHRPPQEWFALYGWHNGSVQLDKQPLDTPLFHYHCFLPVEAALAEWAWRMETNRHEPDFPVFEPRLLPVFEFEGEFYCVECGDTEQPRAPVWFDFHGAILCYDSLHAMLEAKLECHRTAGIYVRDAEGWEDCADEAACAAVLLKHNPCRAKELRDCAHP</sequence>